<proteinExistence type="predicted"/>
<dbReference type="PROSITE" id="PS50005">
    <property type="entry name" value="TPR"/>
    <property type="match status" value="1"/>
</dbReference>
<dbReference type="SUPFAM" id="SSF48452">
    <property type="entry name" value="TPR-like"/>
    <property type="match status" value="1"/>
</dbReference>
<evidence type="ECO:0000313" key="3">
    <source>
        <dbReference type="Proteomes" id="UP000194798"/>
    </source>
</evidence>
<dbReference type="Gene3D" id="1.25.40.10">
    <property type="entry name" value="Tetratricopeptide repeat domain"/>
    <property type="match status" value="1"/>
</dbReference>
<keyword evidence="3" id="KW-1185">Reference proteome</keyword>
<dbReference type="SMART" id="SM00028">
    <property type="entry name" value="TPR"/>
    <property type="match status" value="1"/>
</dbReference>
<accession>A0A251X7G1</accession>
<dbReference type="EMBL" id="MSLT01000018">
    <property type="protein sequence ID" value="OUD13324.1"/>
    <property type="molecule type" value="Genomic_DNA"/>
</dbReference>
<sequence length="126" mass="13901">MLLLLSLQLAFAQTAAPDSRAAVITLLNEAKAAYEQGQNEQAAAALERALRIDPRNPALWHNLAGVRLQQEDWMRAANLAAKSNSLASDNKWLRVRNWVLIALACEAMSNMECTMEARSRARALAN</sequence>
<gene>
    <name evidence="2" type="ORF">TPSD3_11925</name>
</gene>
<dbReference type="InterPro" id="IPR011990">
    <property type="entry name" value="TPR-like_helical_dom_sf"/>
</dbReference>
<evidence type="ECO:0000313" key="2">
    <source>
        <dbReference type="EMBL" id="OUD13324.1"/>
    </source>
</evidence>
<feature type="repeat" description="TPR" evidence="1">
    <location>
        <begin position="23"/>
        <end position="56"/>
    </location>
</feature>
<reference evidence="2 3" key="1">
    <citation type="submission" date="2016-12" db="EMBL/GenBank/DDBJ databases">
        <title>Thioflexothrix psekupsii D3 genome sequencing and assembly.</title>
        <authorList>
            <person name="Fomenkov A."/>
            <person name="Vincze T."/>
            <person name="Grabovich M."/>
            <person name="Anton B.P."/>
            <person name="Dubinina G."/>
            <person name="Orlova M."/>
            <person name="Belousova E."/>
            <person name="Roberts R.J."/>
        </authorList>
    </citation>
    <scope>NUCLEOTIDE SEQUENCE [LARGE SCALE GENOMIC DNA]</scope>
    <source>
        <strain evidence="2">D3</strain>
    </source>
</reference>
<dbReference type="AlphaFoldDB" id="A0A251X7G1"/>
<comment type="caution">
    <text evidence="2">The sequence shown here is derived from an EMBL/GenBank/DDBJ whole genome shotgun (WGS) entry which is preliminary data.</text>
</comment>
<dbReference type="Pfam" id="PF13414">
    <property type="entry name" value="TPR_11"/>
    <property type="match status" value="1"/>
</dbReference>
<dbReference type="InterPro" id="IPR019734">
    <property type="entry name" value="TPR_rpt"/>
</dbReference>
<protein>
    <submittedName>
        <fullName evidence="2">Uncharacterized protein</fullName>
    </submittedName>
</protein>
<dbReference type="Proteomes" id="UP000194798">
    <property type="component" value="Unassembled WGS sequence"/>
</dbReference>
<name>A0A251X7G1_9GAMM</name>
<evidence type="ECO:0000256" key="1">
    <source>
        <dbReference type="PROSITE-ProRule" id="PRU00339"/>
    </source>
</evidence>
<keyword evidence="1" id="KW-0802">TPR repeat</keyword>
<organism evidence="2 3">
    <name type="scientific">Thioflexithrix psekupsensis</name>
    <dbReference type="NCBI Taxonomy" id="1570016"/>
    <lineage>
        <taxon>Bacteria</taxon>
        <taxon>Pseudomonadati</taxon>
        <taxon>Pseudomonadota</taxon>
        <taxon>Gammaproteobacteria</taxon>
        <taxon>Thiotrichales</taxon>
        <taxon>Thioflexithrix</taxon>
    </lineage>
</organism>